<keyword evidence="11" id="KW-1185">Reference proteome</keyword>
<dbReference type="EMBL" id="JAVRRG010000042">
    <property type="protein sequence ID" value="KAK5093539.1"/>
    <property type="molecule type" value="Genomic_DNA"/>
</dbReference>
<dbReference type="Proteomes" id="UP001345013">
    <property type="component" value="Unassembled WGS sequence"/>
</dbReference>
<evidence type="ECO:0000256" key="4">
    <source>
        <dbReference type="ARBA" id="ARBA00022475"/>
    </source>
</evidence>
<comment type="similarity">
    <text evidence="2">Belongs to the tellurite-resistance/dicarboxylate transporter (TDT) family.</text>
</comment>
<keyword evidence="6 9" id="KW-1133">Transmembrane helix</keyword>
<accession>A0ABR0KD43</accession>
<proteinExistence type="inferred from homology"/>
<keyword evidence="5 9" id="KW-0812">Transmembrane</keyword>
<protein>
    <recommendedName>
        <fullName evidence="12">C4-dicarboxylate transporter/malic acid transport protein</fullName>
    </recommendedName>
</protein>
<feature type="transmembrane region" description="Helical" evidence="9">
    <location>
        <begin position="102"/>
        <end position="126"/>
    </location>
</feature>
<gene>
    <name evidence="10" type="ORF">LTR24_004250</name>
</gene>
<feature type="compositionally biased region" description="Basic and acidic residues" evidence="8">
    <location>
        <begin position="48"/>
        <end position="60"/>
    </location>
</feature>
<keyword evidence="7 9" id="KW-0472">Membrane</keyword>
<evidence type="ECO:0000256" key="7">
    <source>
        <dbReference type="ARBA" id="ARBA00023136"/>
    </source>
</evidence>
<evidence type="ECO:0000256" key="3">
    <source>
        <dbReference type="ARBA" id="ARBA00022448"/>
    </source>
</evidence>
<evidence type="ECO:0000256" key="1">
    <source>
        <dbReference type="ARBA" id="ARBA00004651"/>
    </source>
</evidence>
<name>A0ABR0KD43_9EURO</name>
<dbReference type="Pfam" id="PF03595">
    <property type="entry name" value="SLAC1"/>
    <property type="match status" value="1"/>
</dbReference>
<evidence type="ECO:0000256" key="2">
    <source>
        <dbReference type="ARBA" id="ARBA00008566"/>
    </source>
</evidence>
<feature type="compositionally biased region" description="Polar residues" evidence="8">
    <location>
        <begin position="22"/>
        <end position="36"/>
    </location>
</feature>
<keyword evidence="4" id="KW-1003">Cell membrane</keyword>
<dbReference type="InterPro" id="IPR051629">
    <property type="entry name" value="Sulfite_efflux_TDT"/>
</dbReference>
<evidence type="ECO:0000313" key="11">
    <source>
        <dbReference type="Proteomes" id="UP001345013"/>
    </source>
</evidence>
<feature type="transmembrane region" description="Helical" evidence="9">
    <location>
        <begin position="180"/>
        <end position="205"/>
    </location>
</feature>
<dbReference type="Gene3D" id="1.50.10.150">
    <property type="entry name" value="Voltage-dependent anion channel"/>
    <property type="match status" value="1"/>
</dbReference>
<feature type="region of interest" description="Disordered" evidence="8">
    <location>
        <begin position="1"/>
        <end position="63"/>
    </location>
</feature>
<feature type="transmembrane region" description="Helical" evidence="9">
    <location>
        <begin position="254"/>
        <end position="278"/>
    </location>
</feature>
<sequence length="449" mass="49294">MPVITIGGNPPPREVPRYDTASVRTSGSERTTSHYNNGGGSMVDQTDDGAHSHDDSEKQGQPHRRSAIRALIQDFSPIWFTYCMNAGIISILLHQLPYQFNGLGVLSVIAFMVDFVLFVCFSIIFLARFALFSKQMYHEITDDIQDLCFLGCWPIAWLTLTSLVALIVSTAGWGGHAFTIVAYVMWWFGVGWMLITFFFIFVVMVRTQKASPDAGGHLPPLVLIPAMGIATAATTGGLIASYSSGISARMAVPVIIFSFLMVGLSVFMASFLSVLLLFKLFASGWPPPETTPSMFTMAGAYGQSAAALQLLSSAANTYHRFADYDRGPFLSANAAQPLYVACVLIALLLAGLSSVYLLLALYVMVERAFQRQLSWTMSWNSIIFPVGTFTSACTLFSIAMDSPAWRTINTGLVIILVVLYLVNVAFALMKVVRGELLIMREDPRQQKDE</sequence>
<feature type="transmembrane region" description="Helical" evidence="9">
    <location>
        <begin position="147"/>
        <end position="168"/>
    </location>
</feature>
<keyword evidence="3" id="KW-0813">Transport</keyword>
<feature type="transmembrane region" description="Helical" evidence="9">
    <location>
        <begin position="338"/>
        <end position="365"/>
    </location>
</feature>
<evidence type="ECO:0008006" key="12">
    <source>
        <dbReference type="Google" id="ProtNLM"/>
    </source>
</evidence>
<dbReference type="InterPro" id="IPR004695">
    <property type="entry name" value="SLAC1/Mae1/Ssu1/TehA"/>
</dbReference>
<feature type="transmembrane region" description="Helical" evidence="9">
    <location>
        <begin position="377"/>
        <end position="400"/>
    </location>
</feature>
<reference evidence="10 11" key="1">
    <citation type="submission" date="2023-08" db="EMBL/GenBank/DDBJ databases">
        <title>Black Yeasts Isolated from many extreme environments.</title>
        <authorList>
            <person name="Coleine C."/>
            <person name="Stajich J.E."/>
            <person name="Selbmann L."/>
        </authorList>
    </citation>
    <scope>NUCLEOTIDE SEQUENCE [LARGE SCALE GENOMIC DNA]</scope>
    <source>
        <strain evidence="10 11">CCFEE 5885</strain>
    </source>
</reference>
<feature type="transmembrane region" description="Helical" evidence="9">
    <location>
        <begin position="217"/>
        <end position="242"/>
    </location>
</feature>
<dbReference type="PANTHER" id="PTHR31686">
    <property type="match status" value="1"/>
</dbReference>
<dbReference type="PANTHER" id="PTHR31686:SF3">
    <property type="entry name" value="ACID TRANSPORT PROTEIN, PUTATIVE (AFU_ORTHOLOGUE AFUA_4G09410)-RELATED"/>
    <property type="match status" value="1"/>
</dbReference>
<evidence type="ECO:0000313" key="10">
    <source>
        <dbReference type="EMBL" id="KAK5093539.1"/>
    </source>
</evidence>
<evidence type="ECO:0000256" key="8">
    <source>
        <dbReference type="SAM" id="MobiDB-lite"/>
    </source>
</evidence>
<organism evidence="10 11">
    <name type="scientific">Lithohypha guttulata</name>
    <dbReference type="NCBI Taxonomy" id="1690604"/>
    <lineage>
        <taxon>Eukaryota</taxon>
        <taxon>Fungi</taxon>
        <taxon>Dikarya</taxon>
        <taxon>Ascomycota</taxon>
        <taxon>Pezizomycotina</taxon>
        <taxon>Eurotiomycetes</taxon>
        <taxon>Chaetothyriomycetidae</taxon>
        <taxon>Chaetothyriales</taxon>
        <taxon>Trichomeriaceae</taxon>
        <taxon>Lithohypha</taxon>
    </lineage>
</organism>
<comment type="caution">
    <text evidence="10">The sequence shown here is derived from an EMBL/GenBank/DDBJ whole genome shotgun (WGS) entry which is preliminary data.</text>
</comment>
<evidence type="ECO:0000256" key="6">
    <source>
        <dbReference type="ARBA" id="ARBA00022989"/>
    </source>
</evidence>
<feature type="transmembrane region" description="Helical" evidence="9">
    <location>
        <begin position="78"/>
        <end position="96"/>
    </location>
</feature>
<dbReference type="InterPro" id="IPR038665">
    <property type="entry name" value="Voltage-dep_anion_channel_sf"/>
</dbReference>
<feature type="transmembrane region" description="Helical" evidence="9">
    <location>
        <begin position="412"/>
        <end position="432"/>
    </location>
</feature>
<evidence type="ECO:0000256" key="5">
    <source>
        <dbReference type="ARBA" id="ARBA00022692"/>
    </source>
</evidence>
<comment type="subcellular location">
    <subcellularLocation>
        <location evidence="1">Cell membrane</location>
        <topology evidence="1">Multi-pass membrane protein</topology>
    </subcellularLocation>
</comment>
<evidence type="ECO:0000256" key="9">
    <source>
        <dbReference type="SAM" id="Phobius"/>
    </source>
</evidence>